<comment type="caution">
    <text evidence="8">The sequence shown here is derived from an EMBL/GenBank/DDBJ whole genome shotgun (WGS) entry which is preliminary data.</text>
</comment>
<organism evidence="8 9">
    <name type="scientific">SAR86 cluster bacterium</name>
    <dbReference type="NCBI Taxonomy" id="2030880"/>
    <lineage>
        <taxon>Bacteria</taxon>
        <taxon>Pseudomonadati</taxon>
        <taxon>Pseudomonadota</taxon>
        <taxon>Gammaproteobacteria</taxon>
        <taxon>SAR86 cluster</taxon>
    </lineage>
</organism>
<protein>
    <submittedName>
        <fullName evidence="8">Cytochrome c5 family protein</fullName>
    </submittedName>
</protein>
<dbReference type="Gene3D" id="1.10.760.10">
    <property type="entry name" value="Cytochrome c-like domain"/>
    <property type="match status" value="1"/>
</dbReference>
<dbReference type="Pfam" id="PF13442">
    <property type="entry name" value="Cytochrome_CBB3"/>
    <property type="match status" value="1"/>
</dbReference>
<dbReference type="Proteomes" id="UP000252147">
    <property type="component" value="Unassembled WGS sequence"/>
</dbReference>
<keyword evidence="2 6" id="KW-0349">Heme</keyword>
<evidence type="ECO:0000256" key="2">
    <source>
        <dbReference type="ARBA" id="ARBA00022617"/>
    </source>
</evidence>
<reference evidence="8 9" key="1">
    <citation type="journal article" date="2018" name="Microbiome">
        <title>Fine metagenomic profile of the Mediterranean stratified and mixed water columns revealed by assembly and recruitment.</title>
        <authorList>
            <person name="Haro-Moreno J.M."/>
            <person name="Lopez-Perez M."/>
            <person name="De La Torre J.R."/>
            <person name="Picazo A."/>
            <person name="Camacho A."/>
            <person name="Rodriguez-Valera F."/>
        </authorList>
    </citation>
    <scope>NUCLEOTIDE SEQUENCE [LARGE SCALE GENOMIC DNA]</scope>
    <source>
        <strain evidence="8">MED-G83</strain>
    </source>
</reference>
<evidence type="ECO:0000256" key="1">
    <source>
        <dbReference type="ARBA" id="ARBA00022448"/>
    </source>
</evidence>
<dbReference type="GO" id="GO:0005506">
    <property type="term" value="F:iron ion binding"/>
    <property type="evidence" value="ECO:0007669"/>
    <property type="project" value="InterPro"/>
</dbReference>
<evidence type="ECO:0000256" key="5">
    <source>
        <dbReference type="ARBA" id="ARBA00023004"/>
    </source>
</evidence>
<dbReference type="PANTHER" id="PTHR40942">
    <property type="match status" value="1"/>
</dbReference>
<sequence length="147" mass="15782">MKQIIILTALILFAPNLISDPYEDEVRKRLGLEGLICKQDESCGVKSTPGVGVKSNKTELVAVSEGRDGKTVYDLGCAACHNAGLAGAPLLGDQAQWASRLDKGLQTLTDNAYNGYNAMPAKGLCMDCTREEIEQSVQYMLDALTAN</sequence>
<dbReference type="InterPro" id="IPR036909">
    <property type="entry name" value="Cyt_c-like_dom_sf"/>
</dbReference>
<dbReference type="GO" id="GO:0020037">
    <property type="term" value="F:heme binding"/>
    <property type="evidence" value="ECO:0007669"/>
    <property type="project" value="InterPro"/>
</dbReference>
<dbReference type="SUPFAM" id="SSF46626">
    <property type="entry name" value="Cytochrome c"/>
    <property type="match status" value="1"/>
</dbReference>
<keyword evidence="1" id="KW-0813">Transport</keyword>
<dbReference type="EMBL" id="QOPD01000001">
    <property type="protein sequence ID" value="RCL39224.1"/>
    <property type="molecule type" value="Genomic_DNA"/>
</dbReference>
<proteinExistence type="predicted"/>
<evidence type="ECO:0000256" key="3">
    <source>
        <dbReference type="ARBA" id="ARBA00022723"/>
    </source>
</evidence>
<dbReference type="InterPro" id="IPR009056">
    <property type="entry name" value="Cyt_c-like_dom"/>
</dbReference>
<keyword evidence="3 6" id="KW-0479">Metal-binding</keyword>
<evidence type="ECO:0000313" key="9">
    <source>
        <dbReference type="Proteomes" id="UP000252147"/>
    </source>
</evidence>
<evidence type="ECO:0000256" key="6">
    <source>
        <dbReference type="PROSITE-ProRule" id="PRU00433"/>
    </source>
</evidence>
<accession>A0A368BQN7</accession>
<evidence type="ECO:0000256" key="4">
    <source>
        <dbReference type="ARBA" id="ARBA00022982"/>
    </source>
</evidence>
<keyword evidence="4" id="KW-0249">Electron transport</keyword>
<gene>
    <name evidence="8" type="ORF">DBW97_00420</name>
</gene>
<keyword evidence="5 6" id="KW-0408">Iron</keyword>
<dbReference type="InterPro" id="IPR002323">
    <property type="entry name" value="Cyt_CIE"/>
</dbReference>
<evidence type="ECO:0000313" key="8">
    <source>
        <dbReference type="EMBL" id="RCL39224.1"/>
    </source>
</evidence>
<feature type="domain" description="Cytochrome c" evidence="7">
    <location>
        <begin position="64"/>
        <end position="144"/>
    </location>
</feature>
<dbReference type="PROSITE" id="PS51007">
    <property type="entry name" value="CYTC"/>
    <property type="match status" value="1"/>
</dbReference>
<dbReference type="GO" id="GO:0009055">
    <property type="term" value="F:electron transfer activity"/>
    <property type="evidence" value="ECO:0007669"/>
    <property type="project" value="InterPro"/>
</dbReference>
<dbReference type="PANTHER" id="PTHR40942:SF4">
    <property type="entry name" value="CYTOCHROME C5"/>
    <property type="match status" value="1"/>
</dbReference>
<evidence type="ECO:0000259" key="7">
    <source>
        <dbReference type="PROSITE" id="PS51007"/>
    </source>
</evidence>
<dbReference type="PRINTS" id="PR00607">
    <property type="entry name" value="CYTCHROMECIE"/>
</dbReference>
<dbReference type="AlphaFoldDB" id="A0A368BQN7"/>
<name>A0A368BQN7_9GAMM</name>